<keyword evidence="3" id="KW-1185">Reference proteome</keyword>
<reference evidence="2 3" key="1">
    <citation type="submission" date="2020-05" db="EMBL/GenBank/DDBJ databases">
        <title>Identification and distribution of gene clusters putatively required for synthesis of sphingolipid metabolism inhibitors in phylogenetically diverse species of the filamentous fungus Fusarium.</title>
        <authorList>
            <person name="Kim H.-S."/>
            <person name="Busman M."/>
            <person name="Brown D.W."/>
            <person name="Divon H."/>
            <person name="Uhlig S."/>
            <person name="Proctor R.H."/>
        </authorList>
    </citation>
    <scope>NUCLEOTIDE SEQUENCE [LARGE SCALE GENOMIC DNA]</scope>
    <source>
        <strain evidence="2 3">NRRL 36939</strain>
    </source>
</reference>
<dbReference type="EMBL" id="JAAOAS010000094">
    <property type="protein sequence ID" value="KAF5594957.1"/>
    <property type="molecule type" value="Genomic_DNA"/>
</dbReference>
<comment type="caution">
    <text evidence="2">The sequence shown here is derived from an EMBL/GenBank/DDBJ whole genome shotgun (WGS) entry which is preliminary data.</text>
</comment>
<dbReference type="OrthoDB" id="5090716at2759"/>
<evidence type="ECO:0000256" key="1">
    <source>
        <dbReference type="SAM" id="MobiDB-lite"/>
    </source>
</evidence>
<evidence type="ECO:0000313" key="2">
    <source>
        <dbReference type="EMBL" id="KAF5594957.1"/>
    </source>
</evidence>
<dbReference type="AlphaFoldDB" id="A0A8H5PDZ0"/>
<feature type="region of interest" description="Disordered" evidence="1">
    <location>
        <begin position="189"/>
        <end position="227"/>
    </location>
</feature>
<feature type="compositionally biased region" description="Polar residues" evidence="1">
    <location>
        <begin position="36"/>
        <end position="47"/>
    </location>
</feature>
<feature type="region of interest" description="Disordered" evidence="1">
    <location>
        <begin position="350"/>
        <end position="397"/>
    </location>
</feature>
<sequence length="397" mass="45478">MSSKASEKTDMATAKPSENGGEMLSKESAKKPDKTGQVTKTLGTESAQPRIKEVNGRRFTFRMFDSNGFMLPADKHWTDEDGNSEAWWEKKSLLCDWIYGRMSPEEFDAHFPYYIGPPKECYRITKEAHAMPQEEKLPSGFKESDELCTQRYANYYGDGSGLPLRSGMGPMTDEQKQDEVHGCMSAEEFDAHFPNNNGPKDCYRNKKEEASDVQSSHPDESDEDWTEDDLYRMAQDDTEETLYYEYYACLHGDDGDLPLQPNIGPSTTEEAFEAGPMKENDEEKPRYAQRYGDGSGLPLRPGMGPPKTEEEYQEYQESWKKLQEQFEVVWNMTDEEFYAQHPKYNATKGQHFTEEEAKELLEGDNDEQPRYASHYGDGSRLPLRPGMGPPLTEEEQM</sequence>
<organism evidence="2 3">
    <name type="scientific">Fusarium pseudocircinatum</name>
    <dbReference type="NCBI Taxonomy" id="56676"/>
    <lineage>
        <taxon>Eukaryota</taxon>
        <taxon>Fungi</taxon>
        <taxon>Dikarya</taxon>
        <taxon>Ascomycota</taxon>
        <taxon>Pezizomycotina</taxon>
        <taxon>Sordariomycetes</taxon>
        <taxon>Hypocreomycetidae</taxon>
        <taxon>Hypocreales</taxon>
        <taxon>Nectriaceae</taxon>
        <taxon>Fusarium</taxon>
        <taxon>Fusarium fujikuroi species complex</taxon>
    </lineage>
</organism>
<protein>
    <submittedName>
        <fullName evidence="2">Uncharacterized protein</fullName>
    </submittedName>
</protein>
<feature type="compositionally biased region" description="Basic and acidic residues" evidence="1">
    <location>
        <begin position="351"/>
        <end position="361"/>
    </location>
</feature>
<feature type="compositionally biased region" description="Basic and acidic residues" evidence="1">
    <location>
        <begin position="201"/>
        <end position="210"/>
    </location>
</feature>
<accession>A0A8H5PDZ0</accession>
<name>A0A8H5PDZ0_9HYPO</name>
<proteinExistence type="predicted"/>
<evidence type="ECO:0000313" key="3">
    <source>
        <dbReference type="Proteomes" id="UP000546213"/>
    </source>
</evidence>
<dbReference type="Proteomes" id="UP000546213">
    <property type="component" value="Unassembled WGS sequence"/>
</dbReference>
<feature type="compositionally biased region" description="Basic and acidic residues" evidence="1">
    <location>
        <begin position="276"/>
        <end position="286"/>
    </location>
</feature>
<feature type="region of interest" description="Disordered" evidence="1">
    <location>
        <begin position="257"/>
        <end position="315"/>
    </location>
</feature>
<feature type="compositionally biased region" description="Low complexity" evidence="1">
    <location>
        <begin position="380"/>
        <end position="391"/>
    </location>
</feature>
<feature type="compositionally biased region" description="Basic and acidic residues" evidence="1">
    <location>
        <begin position="1"/>
        <end position="10"/>
    </location>
</feature>
<feature type="region of interest" description="Disordered" evidence="1">
    <location>
        <begin position="1"/>
        <end position="48"/>
    </location>
</feature>
<gene>
    <name evidence="2" type="ORF">FPCIR_4581</name>
</gene>
<feature type="compositionally biased region" description="Basic and acidic residues" evidence="1">
    <location>
        <begin position="24"/>
        <end position="34"/>
    </location>
</feature>